<accession>A0A2N5VBN8</accession>
<dbReference type="Proteomes" id="UP000235388">
    <property type="component" value="Unassembled WGS sequence"/>
</dbReference>
<organism evidence="2 3">
    <name type="scientific">Puccinia coronata f. sp. avenae</name>
    <dbReference type="NCBI Taxonomy" id="200324"/>
    <lineage>
        <taxon>Eukaryota</taxon>
        <taxon>Fungi</taxon>
        <taxon>Dikarya</taxon>
        <taxon>Basidiomycota</taxon>
        <taxon>Pucciniomycotina</taxon>
        <taxon>Pucciniomycetes</taxon>
        <taxon>Pucciniales</taxon>
        <taxon>Pucciniaceae</taxon>
        <taxon>Puccinia</taxon>
    </lineage>
</organism>
<sequence>MTGKVESLAGSYWPFKEDSLAGIYLPGKEDSHVPGKEESLLEGSYLRNKEGSSLSTGKPARSKDKQPSEPSIINRLGLNHQWSKKARPSTLSQSSATHSQPLRSLNLDHLINAPQRSSSPL</sequence>
<dbReference type="AlphaFoldDB" id="A0A2N5VBN8"/>
<feature type="region of interest" description="Disordered" evidence="1">
    <location>
        <begin position="25"/>
        <end position="121"/>
    </location>
</feature>
<name>A0A2N5VBN8_9BASI</name>
<reference evidence="2 3" key="1">
    <citation type="submission" date="2017-11" db="EMBL/GenBank/DDBJ databases">
        <title>De novo assembly and phasing of dikaryotic genomes from two isolates of Puccinia coronata f. sp. avenae, the causal agent of oat crown rust.</title>
        <authorList>
            <person name="Miller M.E."/>
            <person name="Zhang Y."/>
            <person name="Omidvar V."/>
            <person name="Sperschneider J."/>
            <person name="Schwessinger B."/>
            <person name="Raley C."/>
            <person name="Palmer J.M."/>
            <person name="Garnica D."/>
            <person name="Upadhyaya N."/>
            <person name="Rathjen J."/>
            <person name="Taylor J.M."/>
            <person name="Park R.F."/>
            <person name="Dodds P.N."/>
            <person name="Hirsch C.D."/>
            <person name="Kianian S.F."/>
            <person name="Figueroa M."/>
        </authorList>
    </citation>
    <scope>NUCLEOTIDE SEQUENCE [LARGE SCALE GENOMIC DNA]</scope>
    <source>
        <strain evidence="2">12NC29</strain>
    </source>
</reference>
<evidence type="ECO:0000256" key="1">
    <source>
        <dbReference type="SAM" id="MobiDB-lite"/>
    </source>
</evidence>
<protein>
    <submittedName>
        <fullName evidence="2">Uncharacterized protein</fullName>
    </submittedName>
</protein>
<feature type="compositionally biased region" description="Polar residues" evidence="1">
    <location>
        <begin position="89"/>
        <end position="103"/>
    </location>
</feature>
<evidence type="ECO:0000313" key="3">
    <source>
        <dbReference type="Proteomes" id="UP000235388"/>
    </source>
</evidence>
<dbReference type="EMBL" id="PGCJ01000111">
    <property type="protein sequence ID" value="PLW47419.1"/>
    <property type="molecule type" value="Genomic_DNA"/>
</dbReference>
<gene>
    <name evidence="2" type="ORF">PCANC_05874</name>
</gene>
<proteinExistence type="predicted"/>
<feature type="compositionally biased region" description="Basic and acidic residues" evidence="1">
    <location>
        <begin position="27"/>
        <end position="39"/>
    </location>
</feature>
<evidence type="ECO:0000313" key="2">
    <source>
        <dbReference type="EMBL" id="PLW47419.1"/>
    </source>
</evidence>
<keyword evidence="3" id="KW-1185">Reference proteome</keyword>
<comment type="caution">
    <text evidence="2">The sequence shown here is derived from an EMBL/GenBank/DDBJ whole genome shotgun (WGS) entry which is preliminary data.</text>
</comment>